<protein>
    <submittedName>
        <fullName evidence="1">Uncharacterized protein</fullName>
    </submittedName>
</protein>
<dbReference type="Proteomes" id="UP000199752">
    <property type="component" value="Chromosome 8"/>
</dbReference>
<evidence type="ECO:0000313" key="1">
    <source>
        <dbReference type="EMBL" id="CUV08020.1"/>
    </source>
</evidence>
<dbReference type="VEuPathDB" id="CryptoDB:Chro.80540"/>
<accession>A0A0S4TKW2</accession>
<gene>
    <name evidence="1" type="ORF">CHUDEA8_4690</name>
</gene>
<reference evidence="1" key="1">
    <citation type="submission" date="2015-08" db="EMBL/GenBank/DDBJ databases">
        <authorList>
            <person name="Babu N.S."/>
            <person name="Beckwith C.J."/>
            <person name="Beseler K.G."/>
            <person name="Brison A."/>
            <person name="Carone J.V."/>
            <person name="Caskin T.P."/>
            <person name="Diamond M."/>
            <person name="Durham M.E."/>
            <person name="Foxe J.M."/>
            <person name="Go M."/>
            <person name="Henderson B.A."/>
            <person name="Jones I.B."/>
            <person name="McGettigan J.A."/>
            <person name="Micheletti S.J."/>
            <person name="Nasrallah M.E."/>
            <person name="Ortiz D."/>
            <person name="Piller C.R."/>
            <person name="Privatt S.R."/>
            <person name="Schneider S.L."/>
            <person name="Sharp S."/>
            <person name="Smith T.C."/>
            <person name="Stanton J.D."/>
            <person name="Ullery H.E."/>
            <person name="Wilson R.J."/>
            <person name="Serrano M.G."/>
            <person name="Buck G."/>
            <person name="Lee V."/>
            <person name="Wang Y."/>
            <person name="Carvalho R."/>
            <person name="Voegtly L."/>
            <person name="Shi R."/>
            <person name="Duckworth R."/>
            <person name="Johnson A."/>
            <person name="Loviza R."/>
            <person name="Walstead R."/>
            <person name="Shah Z."/>
            <person name="Kiflezghi M."/>
            <person name="Wade K."/>
            <person name="Ball S.L."/>
            <person name="Bradley K.W."/>
            <person name="Asai D.J."/>
            <person name="Bowman C.A."/>
            <person name="Russell D.A."/>
            <person name="Pope W.H."/>
            <person name="Jacobs-Sera D."/>
            <person name="Hendrix R.W."/>
            <person name="Hatfull G.F."/>
        </authorList>
    </citation>
    <scope>NUCLEOTIDE SEQUENCE [LARGE SCALE GENOMIC DNA]</scope>
</reference>
<dbReference type="VEuPathDB" id="CryptoDB:CHUDEA8_4690"/>
<proteinExistence type="predicted"/>
<dbReference type="AlphaFoldDB" id="A0A0S4TKW2"/>
<dbReference type="VEuPathDB" id="CryptoDB:GY17_00000915"/>
<sequence length="1024" mass="121636">MFLKIFYFVIFLSYYLIVNLKVNAFLRNDLADNYIQEHLDKVYLESDLVYVDDDFALTKESNPSIETNIANNLLKIHKSQVLNSLGGSERLIDLMKLLESDKQEEEEDLIDEGIELKDYFDKMILSSNLDNNYYHYISEIEGGFEHFDSLGTNRLKISFTEMVKNKSLNKMNKGLKEYEFKFKVDRIIDQEHKLIRELDQKEINKYISEDFMKYSDGYYLVKKKKMKENKLSNYNYTIKIESPMEIIDFEELILFNEIKILYNQKINFKLDNNISSNKFNRKSSTSYEIKDSYEYDEDYEILEEDYNSKEEYQKVKVSKNLLARGYPVCELKCIIRDLQNRVQWTRKIGKFLSRNEKEDEDSGGKTEINLIKSYNWCDRLVFHNCIGFELESMEISILNEKLREKVHFVENILDPMLNGQIENYFNNIFTDLVVDKVLKPKQIGKIIVIDEILESNSFIISRNRNQKSGEFFNIRYEKISKFSQNLISLRQILGSTKYKLKINHLNKGFTVLSSSHKTLFKEEYPLINVIKPITKQKLVLDIEQILIFIQNILFVLKYEKANKNGIFLPWYDKSTRNGLTKQNQFINSLLSEYLTLVKLVNRQKFYSKDRFYRFNIFHIYSLISHYKSYETDSYKNKFGKMVYSSEIQVFVINTSLTYYDQARINSIFKRRINPLIKDFDIKPEISDNNILDLKYLKEYFIPIKYEIEQEDEEIINEEEDFDFGINENYFKNFKSIKNDTNNDYSIEAPKLIKKFSEIKGNMDFDQNDLVFKNNLSNFGFNIAFINYIYQNSLNLDDSIITSPPWWMVWQSQFYPRLSIEKNIREQDINLLENSEEFFREMNSTWLELPVNSENPNSFLDLGSFLPKEIISKEILESVILEEVELVNPNGLSKGDLNFSNKKDNNILEIINEKQQFYISKWKKIDVINDPNNLFFYNLFSKKQTISSNSNFNSTQFYFNPCIISIFGESNNNSEWLTNCNAKWKIYSLIFEQFTSTINNYLSISTFFALLNEIKILVLIQSQTK</sequence>
<dbReference type="VEuPathDB" id="CryptoDB:ChTU502y2012_377g0050"/>
<dbReference type="EMBL" id="LN877954">
    <property type="protein sequence ID" value="CUV08020.1"/>
    <property type="molecule type" value="Genomic_DNA"/>
</dbReference>
<organism evidence="1">
    <name type="scientific">Cryptosporidium hominis</name>
    <dbReference type="NCBI Taxonomy" id="237895"/>
    <lineage>
        <taxon>Eukaryota</taxon>
        <taxon>Sar</taxon>
        <taxon>Alveolata</taxon>
        <taxon>Apicomplexa</taxon>
        <taxon>Conoidasida</taxon>
        <taxon>Coccidia</taxon>
        <taxon>Eucoccidiorida</taxon>
        <taxon>Eimeriorina</taxon>
        <taxon>Cryptosporidiidae</taxon>
        <taxon>Cryptosporidium</taxon>
    </lineage>
</organism>
<name>A0A0S4TKW2_CRYHO</name>